<keyword evidence="6 11" id="KW-0472">Membrane</keyword>
<keyword evidence="2 11" id="KW-0808">Transferase</keyword>
<dbReference type="PANTHER" id="PTHR12246">
    <property type="entry name" value="PALMITOYLTRANSFERASE ZDHHC16"/>
    <property type="match status" value="1"/>
</dbReference>
<feature type="transmembrane region" description="Helical" evidence="11 12">
    <location>
        <begin position="12"/>
        <end position="31"/>
    </location>
</feature>
<dbReference type="GO" id="GO:0005789">
    <property type="term" value="C:endoplasmic reticulum membrane"/>
    <property type="evidence" value="ECO:0007669"/>
    <property type="project" value="UniProtKB-SubCell"/>
</dbReference>
<feature type="transmembrane region" description="Helical" evidence="11 12">
    <location>
        <begin position="136"/>
        <end position="160"/>
    </location>
</feature>
<evidence type="ECO:0000313" key="15">
    <source>
        <dbReference type="EMBL" id="KAK5953205.1"/>
    </source>
</evidence>
<dbReference type="EC" id="2.3.1.225" evidence="11"/>
<evidence type="ECO:0000256" key="3">
    <source>
        <dbReference type="ARBA" id="ARBA00022692"/>
    </source>
</evidence>
<dbReference type="AlphaFoldDB" id="A0AAN8EPH7"/>
<comment type="function">
    <text evidence="11">Mediates the reversible addition of palmitate to target proteins, thereby regulating their membrane association and biological function.</text>
</comment>
<name>A0AAN8EPH7_9EURO</name>
<keyword evidence="8 11" id="KW-0449">Lipoprotein</keyword>
<evidence type="ECO:0000256" key="10">
    <source>
        <dbReference type="ARBA" id="ARBA00048048"/>
    </source>
</evidence>
<proteinExistence type="inferred from homology"/>
<reference evidence="15 16" key="1">
    <citation type="submission" date="2022-12" db="EMBL/GenBank/DDBJ databases">
        <title>Genomic features and morphological characterization of a novel Knufia sp. strain isolated from spacecraft assembly facility.</title>
        <authorList>
            <person name="Teixeira M."/>
            <person name="Chander A.M."/>
            <person name="Stajich J.E."/>
            <person name="Venkateswaran K."/>
        </authorList>
    </citation>
    <scope>NUCLEOTIDE SEQUENCE [LARGE SCALE GENOMIC DNA]</scope>
    <source>
        <strain evidence="15 16">FJI-L2-BK-P2</strain>
    </source>
</reference>
<comment type="subcellular location">
    <subcellularLocation>
        <location evidence="11">Endoplasmic reticulum membrane</location>
        <topology evidence="11">Multi-pass membrane protein</topology>
    </subcellularLocation>
    <subcellularLocation>
        <location evidence="1">Membrane</location>
        <topology evidence="1">Multi-pass membrane protein</topology>
    </subcellularLocation>
</comment>
<dbReference type="EMBL" id="JAKLMC020000012">
    <property type="protein sequence ID" value="KAK5953205.1"/>
    <property type="molecule type" value="Genomic_DNA"/>
</dbReference>
<dbReference type="GO" id="GO:0019706">
    <property type="term" value="F:protein-cysteine S-palmitoyltransferase activity"/>
    <property type="evidence" value="ECO:0007669"/>
    <property type="project" value="UniProtKB-UniRule"/>
</dbReference>
<protein>
    <recommendedName>
        <fullName evidence="11">Palmitoyltransferase PFA4</fullName>
        <ecNumber evidence="11">2.3.1.225</ecNumber>
    </recommendedName>
    <alternativeName>
        <fullName evidence="11">Protein S-acyltransferase</fullName>
        <shortName evidence="11">PAT</shortName>
    </alternativeName>
    <alternativeName>
        <fullName evidence="11">Protein fatty acyltransferase 4</fullName>
    </alternativeName>
</protein>
<evidence type="ECO:0000256" key="7">
    <source>
        <dbReference type="ARBA" id="ARBA00023139"/>
    </source>
</evidence>
<evidence type="ECO:0000256" key="13">
    <source>
        <dbReference type="SAM" id="MobiDB-lite"/>
    </source>
</evidence>
<dbReference type="HAMAP" id="MF_03199">
    <property type="entry name" value="DHHC_PAT_PFA4"/>
    <property type="match status" value="1"/>
</dbReference>
<dbReference type="InterPro" id="IPR039859">
    <property type="entry name" value="PFA4/ZDH16/20/ERF2-like"/>
</dbReference>
<keyword evidence="9 11" id="KW-0012">Acyltransferase</keyword>
<evidence type="ECO:0000256" key="1">
    <source>
        <dbReference type="ARBA" id="ARBA00004141"/>
    </source>
</evidence>
<sequence length="425" mass="48747">MDSDSLQRLAVPGVSLLIAFLGYGSQLLFPGMEPGPLTGQQKLTFNTLLVCLWISYARAVLTDPGHVPADWMSENIADDEEGPLLRQRLCRRCDASKPPRTHHCKVCKRCIPKMDHHCPWTANCVSHFTFPHFMRFLLYAVASMTYLEGLLYGPAAAVWYSRELRYDLGPTVTQLVTLFILIIVNTLTLFMVGITFFRAFYALCCNVSTIESWEIERHEQLLRRSRVHGGYLEGPDGAKIRIVRQEFPYDIGILRNICAGMGTNNPFGWLSPFARTPSTDGLTFDTNGFEDPGTGWPPPDPDRMPRMQRGQEAMDAFTVRHSGLTDREEVEAFRRRQEEDYRRRLNHDPILRRKVFHKRYESNTSSDTEDLDYDERSGSGEEGWQDSGGNRLKDYGVDEDVEFYDEDDVPLAELLRRRQEKRSSD</sequence>
<evidence type="ECO:0000256" key="11">
    <source>
        <dbReference type="HAMAP-Rule" id="MF_03199"/>
    </source>
</evidence>
<evidence type="ECO:0000256" key="2">
    <source>
        <dbReference type="ARBA" id="ARBA00022679"/>
    </source>
</evidence>
<evidence type="ECO:0000256" key="9">
    <source>
        <dbReference type="ARBA" id="ARBA00023315"/>
    </source>
</evidence>
<evidence type="ECO:0000256" key="4">
    <source>
        <dbReference type="ARBA" id="ARBA00022824"/>
    </source>
</evidence>
<evidence type="ECO:0000256" key="12">
    <source>
        <dbReference type="RuleBase" id="RU079119"/>
    </source>
</evidence>
<keyword evidence="16" id="KW-1185">Reference proteome</keyword>
<gene>
    <name evidence="11 15" type="primary">PFA4</name>
    <name evidence="15" type="ORF">OHC33_005773</name>
</gene>
<dbReference type="Pfam" id="PF01529">
    <property type="entry name" value="DHHC"/>
    <property type="match status" value="1"/>
</dbReference>
<comment type="catalytic activity">
    <reaction evidence="10 11 12">
        <text>L-cysteinyl-[protein] + hexadecanoyl-CoA = S-hexadecanoyl-L-cysteinyl-[protein] + CoA</text>
        <dbReference type="Rhea" id="RHEA:36683"/>
        <dbReference type="Rhea" id="RHEA-COMP:10131"/>
        <dbReference type="Rhea" id="RHEA-COMP:11032"/>
        <dbReference type="ChEBI" id="CHEBI:29950"/>
        <dbReference type="ChEBI" id="CHEBI:57287"/>
        <dbReference type="ChEBI" id="CHEBI:57379"/>
        <dbReference type="ChEBI" id="CHEBI:74151"/>
        <dbReference type="EC" id="2.3.1.225"/>
    </reaction>
</comment>
<feature type="transmembrane region" description="Helical" evidence="11 12">
    <location>
        <begin position="43"/>
        <end position="61"/>
    </location>
</feature>
<dbReference type="Proteomes" id="UP001316803">
    <property type="component" value="Unassembled WGS sequence"/>
</dbReference>
<comment type="similarity">
    <text evidence="11">Belongs to the DHHC palmitoyltransferase family. PFA4 subfamily.</text>
</comment>
<comment type="caution">
    <text evidence="15">The sequence shown here is derived from an EMBL/GenBank/DDBJ whole genome shotgun (WGS) entry which is preliminary data.</text>
</comment>
<evidence type="ECO:0000256" key="6">
    <source>
        <dbReference type="ARBA" id="ARBA00023136"/>
    </source>
</evidence>
<keyword evidence="7 11" id="KW-0564">Palmitate</keyword>
<dbReference type="InterPro" id="IPR001594">
    <property type="entry name" value="Palmitoyltrfase_DHHC"/>
</dbReference>
<organism evidence="15 16">
    <name type="scientific">Knufia fluminis</name>
    <dbReference type="NCBI Taxonomy" id="191047"/>
    <lineage>
        <taxon>Eukaryota</taxon>
        <taxon>Fungi</taxon>
        <taxon>Dikarya</taxon>
        <taxon>Ascomycota</taxon>
        <taxon>Pezizomycotina</taxon>
        <taxon>Eurotiomycetes</taxon>
        <taxon>Chaetothyriomycetidae</taxon>
        <taxon>Chaetothyriales</taxon>
        <taxon>Trichomeriaceae</taxon>
        <taxon>Knufia</taxon>
    </lineage>
</organism>
<evidence type="ECO:0000256" key="8">
    <source>
        <dbReference type="ARBA" id="ARBA00023288"/>
    </source>
</evidence>
<evidence type="ECO:0000259" key="14">
    <source>
        <dbReference type="Pfam" id="PF01529"/>
    </source>
</evidence>
<keyword evidence="3 11" id="KW-0812">Transmembrane</keyword>
<keyword evidence="5 11" id="KW-1133">Transmembrane helix</keyword>
<feature type="region of interest" description="Disordered" evidence="13">
    <location>
        <begin position="361"/>
        <end position="392"/>
    </location>
</feature>
<keyword evidence="4 11" id="KW-0256">Endoplasmic reticulum</keyword>
<comment type="domain">
    <text evidence="11 12">The DHHC domain is required for palmitoyltransferase activity.</text>
</comment>
<evidence type="ECO:0000313" key="16">
    <source>
        <dbReference type="Proteomes" id="UP001316803"/>
    </source>
</evidence>
<dbReference type="PROSITE" id="PS50216">
    <property type="entry name" value="DHHC"/>
    <property type="match status" value="1"/>
</dbReference>
<feature type="transmembrane region" description="Helical" evidence="11 12">
    <location>
        <begin position="172"/>
        <end position="201"/>
    </location>
</feature>
<evidence type="ECO:0000256" key="5">
    <source>
        <dbReference type="ARBA" id="ARBA00022989"/>
    </source>
</evidence>
<feature type="active site" description="S-palmitoyl cysteine intermediate" evidence="11">
    <location>
        <position position="118"/>
    </location>
</feature>
<feature type="domain" description="Palmitoyltransferase DHHC" evidence="14">
    <location>
        <begin position="87"/>
        <end position="214"/>
    </location>
</feature>
<accession>A0AAN8EPH7</accession>
<dbReference type="InterPro" id="IPR033682">
    <property type="entry name" value="PFA4"/>
</dbReference>